<evidence type="ECO:0000256" key="2">
    <source>
        <dbReference type="SAM" id="MobiDB-lite"/>
    </source>
</evidence>
<feature type="domain" description="RAVE complex protein Rav1 C-terminal" evidence="3">
    <location>
        <begin position="1039"/>
        <end position="1234"/>
    </location>
</feature>
<dbReference type="SMART" id="SM00320">
    <property type="entry name" value="WD40"/>
    <property type="match status" value="4"/>
</dbReference>
<sequence>MTAGDTAAEASPTNESAVVDAAALAWQRLFRGQSVGATVGQHRRRVPAGPWLSSTPNATAHCMDTFWRDGMLLAAYACSRQVVVVRGTDLALLARFSVVNHPSAGDGVECSGPIAAVRFRRRDGALVIGTSVGEVFLCEHDEADGSVQLWRRQTLVCTVPEAIRLLGVSDTTDVCAGDEANSAASRSVVELPDTQDTTTTTAIHHTLRRYGMVVVGTTRVYGAATADDIILPAELTDPPCTDGCPRRALCFGERSPSGRFMAIGSSDAAILQVVRCSPTPTSTDGAPAPVLLSVTRDGVRFVSVSWKPDAHGTEVLLVCDSHGRLWVYSPSLDARSFDLIASTPHLESVQRTAAAFVRPLDQGGGGIAQDRADLQNDPTSALDALRLPHRNGGGRSDPPPPYELAPRLSFAVHFVAQYVDGELFLWRLEHLNDQPYPRYARIKPDRWMQRRFEGQQQQQQQQQRCGASDGGRQSGDEDQAVRWCTSECADVPEGHVTAVPSLSARCSVQKHTDSPILSLQMHFAEDTTPMSSFQSAPPRRLRSPVPPRAPRRAAVLMHTAERVLRLDALVHGRETGEAIAVATAGEALVSGARLSGGDGRTLFFSCSDRGVTLWRASIPDPIQVLLHWPDASDVYLFESPRVDADTGQMQWRIAVRTGSAALALYGLHGSEDASRQWHMQPLALLPIDGRAEEAMQRVPCIRSTVVGDSGPPTPHYHCLCGGSGAWWVQRGVPWDGRSSTPSADGAAHSGEGETCPWLPDAVAAATAWNGMLYVAHTDGTVAAYALDSGELVAASKVAVNDRFAGASHFPRLYVSASGVHVAVVGSGGGGGRLHHRLDWYVRDRERFVAAGTHHFPANAEADAPRQVVFGEGGDYALWGSELFVFRGALWQRVPHIATTTFPTGHSTAPLATGWVAVSDEGGIYLDDLRPTLRAAFPDSDATTVAHTHTVSGWLAAFAVHADASSVARWYAQGMQAPLGDRWPYLDVAMLSRLESVSGGAESAAAASPPWTALRTRGALAQNGHEEAVDGSFVEALGAAVQEHAAAASSMDAAGSTFLLLSSALTSIAVTLPAGVVQCAVHSSCEEALAATLFGAASSLTWERIRSYGGGYWIRSETVIRPLVERVARTAFNTQRQPRQAALWYVALRKPAVLGALFRSVGETALAAFFSGSNFEEHSVQTRARKNAFRLLARHDYALSAALFLLGGDVHAALQVVLERLQDVQLALWLSRLWSDAGVFALLPPPNDEGMALLLEWLRGDVEAIIARVADTEALRRRCADPRPACAWLLQVWALSQSPRLHASASFVAAWQRTRRCIGRALASFGWCGSAWPLLEGDERWRCLGRWMAGQLRQAVHLSAAVRVNVVRGVLALPSMHSSSREEEEEEEVLDSSATSRRLVHHLADALLSSDADAGLEPWRAWALLVAEAPQQCSGSVRDRVVHQLIRKIVALVHEAVTAAAPPPGHRLQLVDAADRMRRLQALPPAGETPWSGEALAAARLAEFVWLWQQSSWTPLSHRLGWTASSAYACQRESVEAEGAPASATDTASVQGNPAVKAGYTVSEHRQNETLPLPASMEPHGINTVRWLCLVVFLEQQIAALSIDTSRRLARAFHRLYHTAVDVLDGWARPLRASAYAAAAAAASTTTARVGEGDAEAFAAVWAALSRMPAYRPLLERVVSGHPTRGETRSDREGYLTAAYPIHFGANDGARYAAGRRVLLEQSSLLHAMCLSSADPATLVVATDVPGSGLRELHLYGALEWDAFHGAGRDAANDGRGDDDDAAAPSMDVVRELRAGMWHGRAAAAGSSPTAGRLQWRQDTVATALASHPLQPRYVSADADGALVWWAFGEPISMGTITRASGLGRAHRLRFSMYGEALLSAHATGTLALWKLPETVALRSQPTPYLSWMPFGGRRLHDACFVNEASVVAVFGSAGGATAGVLRADAGRSDTVRVFDLRQDVQRAGAVLAFPAHSGSASMISAAAPSPTAAQAGDISSAPTASSVAASGSGAESLCGLLLRDRTRLLSGADDGTLAVCDLRMGLCSAQFLAHPNRHPIRCMAAEMPRARAIVTGSEGGDVRLWDARTLRLLDVVADAHRPSRRFRSAHRGGALFSVHGTECAILTDYSLLTCGGDGRAQVFGPGWRAEDALPTHPLRPFLNEDDLGDAGYYLRRASSGMFDTL</sequence>
<dbReference type="SUPFAM" id="SSF50978">
    <property type="entry name" value="WD40 repeat-like"/>
    <property type="match status" value="1"/>
</dbReference>
<dbReference type="GO" id="GO:0043291">
    <property type="term" value="C:RAVE complex"/>
    <property type="evidence" value="ECO:0007669"/>
    <property type="project" value="TreeGrafter"/>
</dbReference>
<feature type="region of interest" description="Disordered" evidence="2">
    <location>
        <begin position="529"/>
        <end position="548"/>
    </location>
</feature>
<evidence type="ECO:0000256" key="1">
    <source>
        <dbReference type="PROSITE-ProRule" id="PRU00221"/>
    </source>
</evidence>
<reference evidence="4 5" key="1">
    <citation type="submission" date="2022-07" db="EMBL/GenBank/DDBJ databases">
        <title>Genome-wide signatures of adaptation to extreme environments.</title>
        <authorList>
            <person name="Cho C.H."/>
            <person name="Yoon H.S."/>
        </authorList>
    </citation>
    <scope>NUCLEOTIDE SEQUENCE [LARGE SCALE GENOMIC DNA]</scope>
    <source>
        <strain evidence="4 5">DBV 063 E5</strain>
    </source>
</reference>
<evidence type="ECO:0000313" key="5">
    <source>
        <dbReference type="Proteomes" id="UP001301350"/>
    </source>
</evidence>
<protein>
    <recommendedName>
        <fullName evidence="3">RAVE complex protein Rav1 C-terminal domain-containing protein</fullName>
    </recommendedName>
</protein>
<keyword evidence="5" id="KW-1185">Reference proteome</keyword>
<dbReference type="PROSITE" id="PS50082">
    <property type="entry name" value="WD_REPEATS_2"/>
    <property type="match status" value="1"/>
</dbReference>
<proteinExistence type="predicted"/>
<feature type="repeat" description="WD" evidence="1">
    <location>
        <begin position="2064"/>
        <end position="2091"/>
    </location>
</feature>
<dbReference type="PANTHER" id="PTHR13950">
    <property type="entry name" value="RABCONNECTIN-RELATED"/>
    <property type="match status" value="1"/>
</dbReference>
<keyword evidence="1" id="KW-0853">WD repeat</keyword>
<dbReference type="InterPro" id="IPR015943">
    <property type="entry name" value="WD40/YVTN_repeat-like_dom_sf"/>
</dbReference>
<feature type="region of interest" description="Disordered" evidence="2">
    <location>
        <begin position="450"/>
        <end position="478"/>
    </location>
</feature>
<dbReference type="Proteomes" id="UP001301350">
    <property type="component" value="Unassembled WGS sequence"/>
</dbReference>
<gene>
    <name evidence="4" type="ORF">CDCA_CDCA01G0288</name>
</gene>
<evidence type="ECO:0000313" key="4">
    <source>
        <dbReference type="EMBL" id="KAK4534263.1"/>
    </source>
</evidence>
<dbReference type="InterPro" id="IPR052208">
    <property type="entry name" value="DmX-like/RAVE_component"/>
</dbReference>
<evidence type="ECO:0000259" key="3">
    <source>
        <dbReference type="Pfam" id="PF12234"/>
    </source>
</evidence>
<dbReference type="InterPro" id="IPR011047">
    <property type="entry name" value="Quinoprotein_ADH-like_sf"/>
</dbReference>
<dbReference type="InterPro" id="IPR036322">
    <property type="entry name" value="WD40_repeat_dom_sf"/>
</dbReference>
<dbReference type="SUPFAM" id="SSF50998">
    <property type="entry name" value="Quinoprotein alcohol dehydrogenase-like"/>
    <property type="match status" value="2"/>
</dbReference>
<dbReference type="GO" id="GO:0007035">
    <property type="term" value="P:vacuolar acidification"/>
    <property type="evidence" value="ECO:0007669"/>
    <property type="project" value="TreeGrafter"/>
</dbReference>
<dbReference type="Pfam" id="PF12234">
    <property type="entry name" value="Rav1p_C"/>
    <property type="match status" value="1"/>
</dbReference>
<dbReference type="Gene3D" id="2.130.10.10">
    <property type="entry name" value="YVTN repeat-like/Quinoprotein amine dehydrogenase"/>
    <property type="match status" value="1"/>
</dbReference>
<name>A0AAV9IQG1_CYACA</name>
<comment type="caution">
    <text evidence="4">The sequence shown here is derived from an EMBL/GenBank/DDBJ whole genome shotgun (WGS) entry which is preliminary data.</text>
</comment>
<dbReference type="PANTHER" id="PTHR13950:SF9">
    <property type="entry name" value="RABCONNECTIN-3A"/>
    <property type="match status" value="1"/>
</dbReference>
<organism evidence="4 5">
    <name type="scientific">Cyanidium caldarium</name>
    <name type="common">Red alga</name>
    <dbReference type="NCBI Taxonomy" id="2771"/>
    <lineage>
        <taxon>Eukaryota</taxon>
        <taxon>Rhodophyta</taxon>
        <taxon>Bangiophyceae</taxon>
        <taxon>Cyanidiales</taxon>
        <taxon>Cyanidiaceae</taxon>
        <taxon>Cyanidium</taxon>
    </lineage>
</organism>
<dbReference type="InterPro" id="IPR001680">
    <property type="entry name" value="WD40_rpt"/>
</dbReference>
<dbReference type="InterPro" id="IPR022033">
    <property type="entry name" value="Rav1p_C"/>
</dbReference>
<dbReference type="EMBL" id="JANCYW010000001">
    <property type="protein sequence ID" value="KAK4534263.1"/>
    <property type="molecule type" value="Genomic_DNA"/>
</dbReference>
<accession>A0AAV9IQG1</accession>